<keyword evidence="4 6" id="KW-1133">Transmembrane helix</keyword>
<dbReference type="GO" id="GO:0005886">
    <property type="term" value="C:plasma membrane"/>
    <property type="evidence" value="ECO:0007669"/>
    <property type="project" value="UniProtKB-SubCell"/>
</dbReference>
<keyword evidence="5 6" id="KW-0472">Membrane</keyword>
<evidence type="ECO:0000256" key="3">
    <source>
        <dbReference type="ARBA" id="ARBA00022692"/>
    </source>
</evidence>
<dbReference type="EMBL" id="POAF01000010">
    <property type="protein sequence ID" value="RBL99060.1"/>
    <property type="molecule type" value="Genomic_DNA"/>
</dbReference>
<evidence type="ECO:0000256" key="4">
    <source>
        <dbReference type="ARBA" id="ARBA00022989"/>
    </source>
</evidence>
<feature type="transmembrane region" description="Helical" evidence="6">
    <location>
        <begin position="198"/>
        <end position="220"/>
    </location>
</feature>
<feature type="transmembrane region" description="Helical" evidence="6">
    <location>
        <begin position="70"/>
        <end position="88"/>
    </location>
</feature>
<evidence type="ECO:0000313" key="8">
    <source>
        <dbReference type="Proteomes" id="UP000252167"/>
    </source>
</evidence>
<feature type="transmembrane region" description="Helical" evidence="6">
    <location>
        <begin position="255"/>
        <end position="276"/>
    </location>
</feature>
<keyword evidence="3 6" id="KW-0812">Transmembrane</keyword>
<dbReference type="AlphaFoldDB" id="A0A365Y8R8"/>
<evidence type="ECO:0000256" key="5">
    <source>
        <dbReference type="ARBA" id="ARBA00023136"/>
    </source>
</evidence>
<feature type="transmembrane region" description="Helical" evidence="6">
    <location>
        <begin position="45"/>
        <end position="63"/>
    </location>
</feature>
<evidence type="ECO:0000256" key="6">
    <source>
        <dbReference type="RuleBase" id="RU363041"/>
    </source>
</evidence>
<keyword evidence="6" id="KW-1003">Cell membrane</keyword>
<dbReference type="RefSeq" id="WP_113608019.1">
    <property type="nucleotide sequence ID" value="NZ_POAF01000010.1"/>
</dbReference>
<comment type="caution">
    <text evidence="7">The sequence shown here is derived from an EMBL/GenBank/DDBJ whole genome shotgun (WGS) entry which is preliminary data.</text>
</comment>
<comment type="subcellular location">
    <subcellularLocation>
        <location evidence="6">Cell membrane</location>
        <topology evidence="6">Multi-pass membrane protein</topology>
    </subcellularLocation>
    <subcellularLocation>
        <location evidence="1">Membrane</location>
        <topology evidence="1">Multi-pass membrane protein</topology>
    </subcellularLocation>
</comment>
<evidence type="ECO:0000313" key="7">
    <source>
        <dbReference type="EMBL" id="RBL99060.1"/>
    </source>
</evidence>
<dbReference type="InterPro" id="IPR051598">
    <property type="entry name" value="TSUP/Inactive_protease-like"/>
</dbReference>
<dbReference type="Pfam" id="PF01925">
    <property type="entry name" value="TauE"/>
    <property type="match status" value="1"/>
</dbReference>
<dbReference type="Proteomes" id="UP000252167">
    <property type="component" value="Unassembled WGS sequence"/>
</dbReference>
<feature type="transmembrane region" description="Helical" evidence="6">
    <location>
        <begin position="133"/>
        <end position="166"/>
    </location>
</feature>
<feature type="transmembrane region" description="Helical" evidence="6">
    <location>
        <begin position="232"/>
        <end position="249"/>
    </location>
</feature>
<accession>A0A365Y8R8</accession>
<proteinExistence type="inferred from homology"/>
<reference evidence="7 8" key="1">
    <citation type="submission" date="2018-01" db="EMBL/GenBank/DDBJ databases">
        <title>Glutamicibacter soli strain NHPC-3 Whole genome sequence and assembly.</title>
        <authorList>
            <person name="Choudhury P."/>
            <person name="Gupta D."/>
            <person name="Sengupta K."/>
            <person name="Jawed A."/>
            <person name="Sultana N."/>
            <person name="Saha P."/>
        </authorList>
    </citation>
    <scope>NUCLEOTIDE SEQUENCE [LARGE SCALE GENOMIC DNA]</scope>
    <source>
        <strain evidence="7 8">NHPC-3</strain>
    </source>
</reference>
<dbReference type="InterPro" id="IPR002781">
    <property type="entry name" value="TM_pro_TauE-like"/>
</dbReference>
<dbReference type="PANTHER" id="PTHR43701:SF2">
    <property type="entry name" value="MEMBRANE TRANSPORTER PROTEIN YJNA-RELATED"/>
    <property type="match status" value="1"/>
</dbReference>
<feature type="transmembrane region" description="Helical" evidence="6">
    <location>
        <begin position="7"/>
        <end position="33"/>
    </location>
</feature>
<organism evidence="7 8">
    <name type="scientific">Glutamicibacter soli</name>
    <dbReference type="NCBI Taxonomy" id="453836"/>
    <lineage>
        <taxon>Bacteria</taxon>
        <taxon>Bacillati</taxon>
        <taxon>Actinomycetota</taxon>
        <taxon>Actinomycetes</taxon>
        <taxon>Micrococcales</taxon>
        <taxon>Micrococcaceae</taxon>
        <taxon>Glutamicibacter</taxon>
    </lineage>
</organism>
<evidence type="ECO:0000256" key="1">
    <source>
        <dbReference type="ARBA" id="ARBA00004141"/>
    </source>
</evidence>
<name>A0A365Y8R8_9MICC</name>
<evidence type="ECO:0000256" key="2">
    <source>
        <dbReference type="ARBA" id="ARBA00009142"/>
    </source>
</evidence>
<feature type="transmembrane region" description="Helical" evidence="6">
    <location>
        <begin position="94"/>
        <end position="113"/>
    </location>
</feature>
<keyword evidence="8" id="KW-1185">Reference proteome</keyword>
<dbReference type="PANTHER" id="PTHR43701">
    <property type="entry name" value="MEMBRANE TRANSPORTER PROTEIN MJ0441-RELATED"/>
    <property type="match status" value="1"/>
</dbReference>
<protein>
    <recommendedName>
        <fullName evidence="6">Probable membrane transporter protein</fullName>
    </recommendedName>
</protein>
<sequence>MEPIMILVLALSVVVGLTLGLLGGGGSILMVPLLTYVAGMDAKQAITTSLFVVGVTSLASLLPHARARNVRWVPGLVFAAASMSGAFLGGLASAAIPGAVLMVAFAVIMLASAGNMIRGRKKGSGAEAKGRSLLMYIPVGLVVGLVTGLVGAGGGFLIVPALVLLAGLQMKHAVGTSLLVISLNSASGMLGHLNSTSVNWPLTLSITAAAIIGSLIGARLTAMVPEKKLRRGFGYFVLVMGVFVLSQELPHPAGLILAIAAAVAALVWVLCTKIPALATICPWRKAPAPLAPAAD</sequence>
<gene>
    <name evidence="7" type="ORF">C1H84_16595</name>
</gene>
<comment type="similarity">
    <text evidence="2 6">Belongs to the 4-toluene sulfonate uptake permease (TSUP) (TC 2.A.102) family.</text>
</comment>